<reference evidence="5" key="1">
    <citation type="submission" date="2018-05" db="EMBL/GenBank/DDBJ databases">
        <title>Draft genome sequence of Stemphylium lycopersici strain CIDEFI 213.</title>
        <authorList>
            <person name="Medina R."/>
            <person name="Franco M.E.E."/>
            <person name="Lucentini C.G."/>
            <person name="Saparrat M.C.N."/>
            <person name="Balatti P.A."/>
        </authorList>
    </citation>
    <scope>NUCLEOTIDE SEQUENCE [LARGE SCALE GENOMIC DNA]</scope>
    <source>
        <strain evidence="5">CIDEFI 213</strain>
    </source>
</reference>
<dbReference type="PANTHER" id="PTHR10039">
    <property type="entry name" value="AMELOGENIN"/>
    <property type="match status" value="1"/>
</dbReference>
<dbReference type="InterPro" id="IPR001680">
    <property type="entry name" value="WD40_rpt"/>
</dbReference>
<dbReference type="SMART" id="SM00320">
    <property type="entry name" value="WD40"/>
    <property type="match status" value="6"/>
</dbReference>
<dbReference type="InterPro" id="IPR011047">
    <property type="entry name" value="Quinoprotein_ADH-like_sf"/>
</dbReference>
<evidence type="ECO:0000259" key="3">
    <source>
        <dbReference type="Pfam" id="PF24883"/>
    </source>
</evidence>
<dbReference type="InterPro" id="IPR015943">
    <property type="entry name" value="WD40/YVTN_repeat-like_dom_sf"/>
</dbReference>
<gene>
    <name evidence="4" type="ORF">DDE83_008324</name>
</gene>
<feature type="domain" description="Nephrocystin 3-like N-terminal" evidence="3">
    <location>
        <begin position="151"/>
        <end position="313"/>
    </location>
</feature>
<protein>
    <submittedName>
        <fullName evidence="4">Nacht and wd domain-containing protein</fullName>
    </submittedName>
</protein>
<name>A0A364MTX6_STELY</name>
<sequence>MLRAAGMSNTKPFLSDLEKNSLGLDIINDDFRHYADAVHIVSFYETIKLSLGIQSALIVERDSASIGLKHERIQPLNADHRTICKFDNTEDSNYVKVKNALASMVETILGDTLTRRGDEERSQISALQTYLDVMDKPIDELNNEQDSRTPGSCSWIETRNGFQSWLGTVTPSISVYWISAQPATGKTVLAGHIITQVQGLGLDCSYYFFKHGQKGRNTLSAMLRSIALQMAFMHPLIRRELADLRETSLAFDKDDEKVVWRRLFVGSIFKASIGRPQYWVIDAVDECIDPMKLFPLLSRIESNYPIQILMTSRGPWPDFDRQLNRLGSRAAADTIRVQDTIHDIRLFFEENMDQLPVDDELEKRHLVNKLVEKSGGCFLWARLVLQELQSVYSEEHVAEVIDEMPIEMGLLYERILGEMSKNVREKRLAKALLVWATCALRPLHSSELASAVKIDECISVRSLEKSVQGLCGQLLHVDKIGYVQIMHMTTRAFLTDGSLESEFAVSKEEGNRRIALACLKYLTGDEMRSPRNRTFVGLTLGGKSPIADYACISFSEHLALASSTDNGLFLALETFLRSNVLAWIEYIAITKKNLYHLTRTAKNLQRYLSRRAKHTPPLGEGYRYVNQWATDLVRLVAKFGRNILEFPGSVYYLVTPFCPRDSAVNQQFANSQSGLTVAGVNNGAWEDSISYIDFRENRAMSAAAGDNAFAIGTKSGKIYLYWQATCQERICLDHGESAKVLNFDNNHRIASSGPHMVRLWDLDTETLLWSYQTKDTPVLLQFAPDDSFLIVATRSSRVIVLSCEDGSTLQDQSFPNQQAPLDVAISPDCRMIAFAYRGKAVLIWSLDNNQLLGACGGEAGSSAMISNSSPQQVIFNSNAAIELMVVTFQNGNMTLYKTWSQEAVKSVQQDCHYMACSPDGRTLATGSSWGVLGLWDFETLTLLYQINTRETLGKDLSFTACGTRIIELRDRKTKIWEPAVLVRKTGEEDSSISESVTIPALMVGEGEEDLVPITSSAVHTSGEWVLIGKDDGTVSVYSNFSGQLQNVLYTHKQDIFVRRIAVSVGNVIASEDASNTVMAYKIKHGASGEWSTAHKLLSHRFEEPVHQILLDSTGDRLLISTPTRDYLFAQTEHNTFQQVQTLRTSSRNIWKWMSSIRVPGTVVLLVDQTIRRFSWPTLTELTTSSSPRTINIGPTTLSGSDLALKALATDPSGAHLIAEFAHRLGSKATERLAVWHATAIESQSDRGGASTEPMLVLSSHIIKHFLGIFEHTIVFLDHKLWVCSLDLEAVPRKTVDHGLNVQEMVKRHFFVPMEFLGGNEGNMGSVTAQGHVVFPKEGEVAVVRDGLKWSL</sequence>
<keyword evidence="5" id="KW-1185">Reference proteome</keyword>
<evidence type="ECO:0000259" key="2">
    <source>
        <dbReference type="Pfam" id="PF22939"/>
    </source>
</evidence>
<keyword evidence="1" id="KW-0677">Repeat</keyword>
<dbReference type="InterPro" id="IPR054471">
    <property type="entry name" value="GPIID_WHD"/>
</dbReference>
<dbReference type="SUPFAM" id="SSF50998">
    <property type="entry name" value="Quinoprotein alcohol dehydrogenase-like"/>
    <property type="match status" value="1"/>
</dbReference>
<evidence type="ECO:0000313" key="5">
    <source>
        <dbReference type="Proteomes" id="UP000249619"/>
    </source>
</evidence>
<comment type="caution">
    <text evidence="4">The sequence shown here is derived from an EMBL/GenBank/DDBJ whole genome shotgun (WGS) entry which is preliminary data.</text>
</comment>
<evidence type="ECO:0000313" key="4">
    <source>
        <dbReference type="EMBL" id="RAR03116.1"/>
    </source>
</evidence>
<dbReference type="SUPFAM" id="SSF52540">
    <property type="entry name" value="P-loop containing nucleoside triphosphate hydrolases"/>
    <property type="match status" value="1"/>
</dbReference>
<dbReference type="Gene3D" id="2.130.10.10">
    <property type="entry name" value="YVTN repeat-like/Quinoprotein amine dehydrogenase"/>
    <property type="match status" value="2"/>
</dbReference>
<dbReference type="Pfam" id="PF24883">
    <property type="entry name" value="NPHP3_N"/>
    <property type="match status" value="1"/>
</dbReference>
<proteinExistence type="predicted"/>
<evidence type="ECO:0000256" key="1">
    <source>
        <dbReference type="ARBA" id="ARBA00022737"/>
    </source>
</evidence>
<feature type="domain" description="GPI inositol-deacylase winged helix" evidence="2">
    <location>
        <begin position="418"/>
        <end position="506"/>
    </location>
</feature>
<dbReference type="InterPro" id="IPR056884">
    <property type="entry name" value="NPHP3-like_N"/>
</dbReference>
<dbReference type="EMBL" id="QGDH01000190">
    <property type="protein sequence ID" value="RAR03116.1"/>
    <property type="molecule type" value="Genomic_DNA"/>
</dbReference>
<dbReference type="InterPro" id="IPR027417">
    <property type="entry name" value="P-loop_NTPase"/>
</dbReference>
<dbReference type="Pfam" id="PF22939">
    <property type="entry name" value="WHD_GPIID"/>
    <property type="match status" value="1"/>
</dbReference>
<organism evidence="4 5">
    <name type="scientific">Stemphylium lycopersici</name>
    <name type="common">Tomato gray leaf spot disease fungus</name>
    <name type="synonym">Thyrospora lycopersici</name>
    <dbReference type="NCBI Taxonomy" id="183478"/>
    <lineage>
        <taxon>Eukaryota</taxon>
        <taxon>Fungi</taxon>
        <taxon>Dikarya</taxon>
        <taxon>Ascomycota</taxon>
        <taxon>Pezizomycotina</taxon>
        <taxon>Dothideomycetes</taxon>
        <taxon>Pleosporomycetidae</taxon>
        <taxon>Pleosporales</taxon>
        <taxon>Pleosporineae</taxon>
        <taxon>Pleosporaceae</taxon>
        <taxon>Stemphylium</taxon>
    </lineage>
</organism>
<dbReference type="Proteomes" id="UP000249619">
    <property type="component" value="Unassembled WGS sequence"/>
</dbReference>
<accession>A0A364MTX6</accession>
<dbReference type="STRING" id="183478.A0A364MTX6"/>
<dbReference type="PANTHER" id="PTHR10039:SF16">
    <property type="entry name" value="GPI INOSITOL-DEACYLASE"/>
    <property type="match status" value="1"/>
</dbReference>